<organism evidence="1">
    <name type="scientific">Rhizophora mucronata</name>
    <name type="common">Asiatic mangrove</name>
    <dbReference type="NCBI Taxonomy" id="61149"/>
    <lineage>
        <taxon>Eukaryota</taxon>
        <taxon>Viridiplantae</taxon>
        <taxon>Streptophyta</taxon>
        <taxon>Embryophyta</taxon>
        <taxon>Tracheophyta</taxon>
        <taxon>Spermatophyta</taxon>
        <taxon>Magnoliopsida</taxon>
        <taxon>eudicotyledons</taxon>
        <taxon>Gunneridae</taxon>
        <taxon>Pentapetalae</taxon>
        <taxon>rosids</taxon>
        <taxon>fabids</taxon>
        <taxon>Malpighiales</taxon>
        <taxon>Rhizophoraceae</taxon>
        <taxon>Rhizophora</taxon>
    </lineage>
</organism>
<sequence length="38" mass="4213">MRNKYVAEISSFHLLLRLKGYNSSSGHSSSNKDKGVSN</sequence>
<name>A0A2P2QA58_RHIMU</name>
<accession>A0A2P2QA58</accession>
<reference evidence="1" key="1">
    <citation type="submission" date="2018-02" db="EMBL/GenBank/DDBJ databases">
        <title>Rhizophora mucronata_Transcriptome.</title>
        <authorList>
            <person name="Meera S.P."/>
            <person name="Sreeshan A."/>
            <person name="Augustine A."/>
        </authorList>
    </citation>
    <scope>NUCLEOTIDE SEQUENCE</scope>
    <source>
        <tissue evidence="1">Leaf</tissue>
    </source>
</reference>
<evidence type="ECO:0000313" key="1">
    <source>
        <dbReference type="EMBL" id="MBX63779.1"/>
    </source>
</evidence>
<protein>
    <submittedName>
        <fullName evidence="1">Uncharacterized protein</fullName>
    </submittedName>
</protein>
<proteinExistence type="predicted"/>
<dbReference type="AlphaFoldDB" id="A0A2P2QA58"/>
<dbReference type="EMBL" id="GGEC01083295">
    <property type="protein sequence ID" value="MBX63779.1"/>
    <property type="molecule type" value="Transcribed_RNA"/>
</dbReference>